<feature type="region of interest" description="Disordered" evidence="1">
    <location>
        <begin position="49"/>
        <end position="70"/>
    </location>
</feature>
<protein>
    <submittedName>
        <fullName evidence="2">Uncharacterized protein</fullName>
    </submittedName>
</protein>
<proteinExistence type="predicted"/>
<name>A0AAD6X6I0_9AGAR</name>
<organism evidence="2 3">
    <name type="scientific">Mycena alexandri</name>
    <dbReference type="NCBI Taxonomy" id="1745969"/>
    <lineage>
        <taxon>Eukaryota</taxon>
        <taxon>Fungi</taxon>
        <taxon>Dikarya</taxon>
        <taxon>Basidiomycota</taxon>
        <taxon>Agaricomycotina</taxon>
        <taxon>Agaricomycetes</taxon>
        <taxon>Agaricomycetidae</taxon>
        <taxon>Agaricales</taxon>
        <taxon>Marasmiineae</taxon>
        <taxon>Mycenaceae</taxon>
        <taxon>Mycena</taxon>
    </lineage>
</organism>
<reference evidence="2" key="1">
    <citation type="submission" date="2023-03" db="EMBL/GenBank/DDBJ databases">
        <title>Massive genome expansion in bonnet fungi (Mycena s.s.) driven by repeated elements and novel gene families across ecological guilds.</title>
        <authorList>
            <consortium name="Lawrence Berkeley National Laboratory"/>
            <person name="Harder C.B."/>
            <person name="Miyauchi S."/>
            <person name="Viragh M."/>
            <person name="Kuo A."/>
            <person name="Thoen E."/>
            <person name="Andreopoulos B."/>
            <person name="Lu D."/>
            <person name="Skrede I."/>
            <person name="Drula E."/>
            <person name="Henrissat B."/>
            <person name="Morin E."/>
            <person name="Kohler A."/>
            <person name="Barry K."/>
            <person name="LaButti K."/>
            <person name="Morin E."/>
            <person name="Salamov A."/>
            <person name="Lipzen A."/>
            <person name="Mereny Z."/>
            <person name="Hegedus B."/>
            <person name="Baldrian P."/>
            <person name="Stursova M."/>
            <person name="Weitz H."/>
            <person name="Taylor A."/>
            <person name="Grigoriev I.V."/>
            <person name="Nagy L.G."/>
            <person name="Martin F."/>
            <person name="Kauserud H."/>
        </authorList>
    </citation>
    <scope>NUCLEOTIDE SEQUENCE</scope>
    <source>
        <strain evidence="2">CBHHK200</strain>
    </source>
</reference>
<evidence type="ECO:0000313" key="2">
    <source>
        <dbReference type="EMBL" id="KAJ7038437.1"/>
    </source>
</evidence>
<keyword evidence="3" id="KW-1185">Reference proteome</keyword>
<evidence type="ECO:0000313" key="3">
    <source>
        <dbReference type="Proteomes" id="UP001218188"/>
    </source>
</evidence>
<accession>A0AAD6X6I0</accession>
<sequence>MSRRRLTTCFTFLSSTSQSGEMTLLAAVASLAPSSTGIAANVPHVLSLRSHTPNESSSESDSAKTRPSHPAIRATRYRVDRIRAVGGVPPTYVRICARRSRGRQSPQFRLPRCALLLRHCLPLSCDTPAHLQARLSTFSAAAYRIAHASRDRVTRIGLARASASCAPPARRGRAGREYGSGSI</sequence>
<dbReference type="AlphaFoldDB" id="A0AAD6X6I0"/>
<gene>
    <name evidence="2" type="ORF">C8F04DRAFT_1089185</name>
</gene>
<evidence type="ECO:0000256" key="1">
    <source>
        <dbReference type="SAM" id="MobiDB-lite"/>
    </source>
</evidence>
<feature type="compositionally biased region" description="Polar residues" evidence="1">
    <location>
        <begin position="49"/>
        <end position="60"/>
    </location>
</feature>
<dbReference type="Proteomes" id="UP001218188">
    <property type="component" value="Unassembled WGS sequence"/>
</dbReference>
<dbReference type="EMBL" id="JARJCM010000032">
    <property type="protein sequence ID" value="KAJ7038437.1"/>
    <property type="molecule type" value="Genomic_DNA"/>
</dbReference>
<comment type="caution">
    <text evidence="2">The sequence shown here is derived from an EMBL/GenBank/DDBJ whole genome shotgun (WGS) entry which is preliminary data.</text>
</comment>